<evidence type="ECO:0000256" key="1">
    <source>
        <dbReference type="SAM" id="SignalP"/>
    </source>
</evidence>
<dbReference type="EMBL" id="JARGDH010000003">
    <property type="protein sequence ID" value="KAL0273849.1"/>
    <property type="molecule type" value="Genomic_DNA"/>
</dbReference>
<comment type="caution">
    <text evidence="2">The sequence shown here is derived from an EMBL/GenBank/DDBJ whole genome shotgun (WGS) entry which is preliminary data.</text>
</comment>
<name>A0AAW2HV69_9NEOP</name>
<protein>
    <submittedName>
        <fullName evidence="2">Uncharacterized protein</fullName>
    </submittedName>
</protein>
<keyword evidence="1" id="KW-0732">Signal</keyword>
<feature type="chain" id="PRO_5043340697" evidence="1">
    <location>
        <begin position="18"/>
        <end position="191"/>
    </location>
</feature>
<organism evidence="2">
    <name type="scientific">Menopon gallinae</name>
    <name type="common">poultry shaft louse</name>
    <dbReference type="NCBI Taxonomy" id="328185"/>
    <lineage>
        <taxon>Eukaryota</taxon>
        <taxon>Metazoa</taxon>
        <taxon>Ecdysozoa</taxon>
        <taxon>Arthropoda</taxon>
        <taxon>Hexapoda</taxon>
        <taxon>Insecta</taxon>
        <taxon>Pterygota</taxon>
        <taxon>Neoptera</taxon>
        <taxon>Paraneoptera</taxon>
        <taxon>Psocodea</taxon>
        <taxon>Troctomorpha</taxon>
        <taxon>Phthiraptera</taxon>
        <taxon>Amblycera</taxon>
        <taxon>Menoponidae</taxon>
        <taxon>Menopon</taxon>
    </lineage>
</organism>
<evidence type="ECO:0000313" key="2">
    <source>
        <dbReference type="EMBL" id="KAL0273849.1"/>
    </source>
</evidence>
<accession>A0AAW2HV69</accession>
<feature type="signal peptide" evidence="1">
    <location>
        <begin position="1"/>
        <end position="17"/>
    </location>
</feature>
<dbReference type="AlphaFoldDB" id="A0AAW2HV69"/>
<gene>
    <name evidence="2" type="ORF">PYX00_006428</name>
</gene>
<proteinExistence type="predicted"/>
<reference evidence="2" key="1">
    <citation type="journal article" date="2024" name="Gigascience">
        <title>Chromosome-level genome of the poultry shaft louse Menopon gallinae provides insight into the host-switching and adaptive evolution of parasitic lice.</title>
        <authorList>
            <person name="Xu Y."/>
            <person name="Ma L."/>
            <person name="Liu S."/>
            <person name="Liang Y."/>
            <person name="Liu Q."/>
            <person name="He Z."/>
            <person name="Tian L."/>
            <person name="Duan Y."/>
            <person name="Cai W."/>
            <person name="Li H."/>
            <person name="Song F."/>
        </authorList>
    </citation>
    <scope>NUCLEOTIDE SEQUENCE</scope>
    <source>
        <strain evidence="2">Cailab_2023a</strain>
    </source>
</reference>
<sequence length="191" mass="21768">MIGKVIVIVMCAAACSAQMPADCSEFDIVRREPICEEPVYRDSVCRAEPFDDRFYGREIVQQRVDRSRTYPVILSNDAPDTGLPPVIQAPPVVTPVRERPVIRLPIGPIPRERIVSHKCHCTKTIIRPQLIQRVITVPKIQRYLRRGYRPVIENIAYTACPRCESYEQPTVDDVPIRRALPLEFSQVSSIC</sequence>